<proteinExistence type="predicted"/>
<name>A0AAD6QSQ7_9ROSI</name>
<sequence length="85" mass="9782">MAFNPVTLILYESKFIESIVKEIADKLNLSRPHVPPSSVPLSSALRPLSYFFGLLREWRRGQLEELRRVKKNKKREGGCRGKAEV</sequence>
<dbReference type="Proteomes" id="UP001164929">
    <property type="component" value="Chromosome 5"/>
</dbReference>
<reference evidence="1" key="1">
    <citation type="journal article" date="2023" name="Mol. Ecol. Resour.">
        <title>Chromosome-level genome assembly of a triploid poplar Populus alba 'Berolinensis'.</title>
        <authorList>
            <person name="Chen S."/>
            <person name="Yu Y."/>
            <person name="Wang X."/>
            <person name="Wang S."/>
            <person name="Zhang T."/>
            <person name="Zhou Y."/>
            <person name="He R."/>
            <person name="Meng N."/>
            <person name="Wang Y."/>
            <person name="Liu W."/>
            <person name="Liu Z."/>
            <person name="Liu J."/>
            <person name="Guo Q."/>
            <person name="Huang H."/>
            <person name="Sederoff R.R."/>
            <person name="Wang G."/>
            <person name="Qu G."/>
            <person name="Chen S."/>
        </authorList>
    </citation>
    <scope>NUCLEOTIDE SEQUENCE</scope>
    <source>
        <strain evidence="1">SC-2020</strain>
    </source>
</reference>
<dbReference type="EMBL" id="JAQIZT010000005">
    <property type="protein sequence ID" value="KAJ6995771.1"/>
    <property type="molecule type" value="Genomic_DNA"/>
</dbReference>
<gene>
    <name evidence="1" type="ORF">NC653_012589</name>
</gene>
<keyword evidence="2" id="KW-1185">Reference proteome</keyword>
<protein>
    <submittedName>
        <fullName evidence="1">Uncharacterized protein</fullName>
    </submittedName>
</protein>
<accession>A0AAD6QSQ7</accession>
<evidence type="ECO:0000313" key="2">
    <source>
        <dbReference type="Proteomes" id="UP001164929"/>
    </source>
</evidence>
<dbReference type="AlphaFoldDB" id="A0AAD6QSQ7"/>
<organism evidence="1 2">
    <name type="scientific">Populus alba x Populus x berolinensis</name>
    <dbReference type="NCBI Taxonomy" id="444605"/>
    <lineage>
        <taxon>Eukaryota</taxon>
        <taxon>Viridiplantae</taxon>
        <taxon>Streptophyta</taxon>
        <taxon>Embryophyta</taxon>
        <taxon>Tracheophyta</taxon>
        <taxon>Spermatophyta</taxon>
        <taxon>Magnoliopsida</taxon>
        <taxon>eudicotyledons</taxon>
        <taxon>Gunneridae</taxon>
        <taxon>Pentapetalae</taxon>
        <taxon>rosids</taxon>
        <taxon>fabids</taxon>
        <taxon>Malpighiales</taxon>
        <taxon>Salicaceae</taxon>
        <taxon>Saliceae</taxon>
        <taxon>Populus</taxon>
    </lineage>
</organism>
<evidence type="ECO:0000313" key="1">
    <source>
        <dbReference type="EMBL" id="KAJ6995771.1"/>
    </source>
</evidence>
<comment type="caution">
    <text evidence="1">The sequence shown here is derived from an EMBL/GenBank/DDBJ whole genome shotgun (WGS) entry which is preliminary data.</text>
</comment>